<evidence type="ECO:0000256" key="3">
    <source>
        <dbReference type="ARBA" id="ARBA00023002"/>
    </source>
</evidence>
<keyword evidence="2" id="KW-0521">NADP</keyword>
<comment type="caution">
    <text evidence="4">The sequence shown here is derived from an EMBL/GenBank/DDBJ whole genome shotgun (WGS) entry which is preliminary data.</text>
</comment>
<dbReference type="InterPro" id="IPR002347">
    <property type="entry name" value="SDR_fam"/>
</dbReference>
<reference evidence="4 5" key="1">
    <citation type="submission" date="2019-02" db="EMBL/GenBank/DDBJ databases">
        <title>Genome sequencing of the rare red list fungi Hericium alpestre (H. flagellum).</title>
        <authorList>
            <person name="Buettner E."/>
            <person name="Kellner H."/>
        </authorList>
    </citation>
    <scope>NUCLEOTIDE SEQUENCE [LARGE SCALE GENOMIC DNA]</scope>
    <source>
        <strain evidence="4 5">DSM 108284</strain>
    </source>
</reference>
<dbReference type="PROSITE" id="PS00061">
    <property type="entry name" value="ADH_SHORT"/>
    <property type="match status" value="1"/>
</dbReference>
<keyword evidence="5" id="KW-1185">Reference proteome</keyword>
<dbReference type="PRINTS" id="PR00081">
    <property type="entry name" value="GDHRDH"/>
</dbReference>
<comment type="similarity">
    <text evidence="1">Belongs to the short-chain dehydrogenases/reductases (SDR) family.</text>
</comment>
<name>A0A4Z0A2C0_9AGAM</name>
<dbReference type="InterPro" id="IPR036291">
    <property type="entry name" value="NAD(P)-bd_dom_sf"/>
</dbReference>
<evidence type="ECO:0000256" key="2">
    <source>
        <dbReference type="ARBA" id="ARBA00022857"/>
    </source>
</evidence>
<accession>A0A4Z0A2C0</accession>
<dbReference type="CDD" id="cd05325">
    <property type="entry name" value="carb_red_sniffer_like_SDR_c"/>
    <property type="match status" value="1"/>
</dbReference>
<dbReference type="GO" id="GO:0016491">
    <property type="term" value="F:oxidoreductase activity"/>
    <property type="evidence" value="ECO:0007669"/>
    <property type="project" value="UniProtKB-KW"/>
</dbReference>
<keyword evidence="3" id="KW-0560">Oxidoreductase</keyword>
<gene>
    <name evidence="4" type="ORF">EWM64_g4173</name>
</gene>
<dbReference type="EMBL" id="SFCI01000433">
    <property type="protein sequence ID" value="TFY79838.1"/>
    <property type="molecule type" value="Genomic_DNA"/>
</dbReference>
<evidence type="ECO:0000256" key="1">
    <source>
        <dbReference type="ARBA" id="ARBA00006484"/>
    </source>
</evidence>
<dbReference type="Proteomes" id="UP000298061">
    <property type="component" value="Unassembled WGS sequence"/>
</dbReference>
<organism evidence="4 5">
    <name type="scientific">Hericium alpestre</name>
    <dbReference type="NCBI Taxonomy" id="135208"/>
    <lineage>
        <taxon>Eukaryota</taxon>
        <taxon>Fungi</taxon>
        <taxon>Dikarya</taxon>
        <taxon>Basidiomycota</taxon>
        <taxon>Agaricomycotina</taxon>
        <taxon>Agaricomycetes</taxon>
        <taxon>Russulales</taxon>
        <taxon>Hericiaceae</taxon>
        <taxon>Hericium</taxon>
    </lineage>
</organism>
<dbReference type="OrthoDB" id="9876299at2759"/>
<dbReference type="InterPro" id="IPR020904">
    <property type="entry name" value="Sc_DH/Rdtase_CS"/>
</dbReference>
<dbReference type="GO" id="GO:0005737">
    <property type="term" value="C:cytoplasm"/>
    <property type="evidence" value="ECO:0007669"/>
    <property type="project" value="TreeGrafter"/>
</dbReference>
<evidence type="ECO:0008006" key="6">
    <source>
        <dbReference type="Google" id="ProtNLM"/>
    </source>
</evidence>
<dbReference type="InterPro" id="IPR051468">
    <property type="entry name" value="Fungal_SecMetab_SDRs"/>
</dbReference>
<evidence type="ECO:0000313" key="4">
    <source>
        <dbReference type="EMBL" id="TFY79838.1"/>
    </source>
</evidence>
<dbReference type="Pfam" id="PF00106">
    <property type="entry name" value="adh_short"/>
    <property type="match status" value="1"/>
</dbReference>
<dbReference type="PANTHER" id="PTHR43544:SF7">
    <property type="entry name" value="NADB-LER2"/>
    <property type="match status" value="1"/>
</dbReference>
<protein>
    <recommendedName>
        <fullName evidence="6">NAD(P)-binding protein</fullName>
    </recommendedName>
</protein>
<dbReference type="Gene3D" id="3.40.50.720">
    <property type="entry name" value="NAD(P)-binding Rossmann-like Domain"/>
    <property type="match status" value="1"/>
</dbReference>
<proteinExistence type="inferred from homology"/>
<dbReference type="SUPFAM" id="SSF51735">
    <property type="entry name" value="NAD(P)-binding Rossmann-fold domains"/>
    <property type="match status" value="1"/>
</dbReference>
<evidence type="ECO:0000313" key="5">
    <source>
        <dbReference type="Proteomes" id="UP000298061"/>
    </source>
</evidence>
<dbReference type="AlphaFoldDB" id="A0A4Z0A2C0"/>
<sequence>MPGLLKGRQSTAYTWLITGSSRGIGFEIVRQLLASPSNAVIATCRNPSGASALQELKKTSEGRLHLVQLDANNAESIQASVSEAEKILGSRGLNYLVNNAGVVHGKDTAFAMTAKDVTDTFITNVVGPMLVSQAYLPLLDKAERKVIMNVSSGYGSIGRQESGKLVAAYSISKAALNMLVTKQAQERPDIISYVINPGWVKTDMGGKEGKLEPEESVRQQLKVATSATLESTGKFFDYDGSLLEW</sequence>
<dbReference type="PANTHER" id="PTHR43544">
    <property type="entry name" value="SHORT-CHAIN DEHYDROGENASE/REDUCTASE"/>
    <property type="match status" value="1"/>
</dbReference>